<dbReference type="SUPFAM" id="SSF52980">
    <property type="entry name" value="Restriction endonuclease-like"/>
    <property type="match status" value="1"/>
</dbReference>
<dbReference type="Pfam" id="PF05685">
    <property type="entry name" value="Uma2"/>
    <property type="match status" value="1"/>
</dbReference>
<keyword evidence="2" id="KW-0540">Nuclease</keyword>
<name>A0A7Z2VNY6_9BACL</name>
<dbReference type="Gene3D" id="3.90.1570.10">
    <property type="entry name" value="tt1808, chain A"/>
    <property type="match status" value="1"/>
</dbReference>
<dbReference type="PANTHER" id="PTHR34107:SF4">
    <property type="entry name" value="SLL1222 PROTEIN"/>
    <property type="match status" value="1"/>
</dbReference>
<keyword evidence="2" id="KW-0378">Hydrolase</keyword>
<dbReference type="AlphaFoldDB" id="A0A7Z2VNY6"/>
<protein>
    <submittedName>
        <fullName evidence="2">Uma2 family endonuclease</fullName>
    </submittedName>
</protein>
<feature type="domain" description="Putative restriction endonuclease" evidence="1">
    <location>
        <begin position="20"/>
        <end position="178"/>
    </location>
</feature>
<evidence type="ECO:0000313" key="3">
    <source>
        <dbReference type="Proteomes" id="UP000502248"/>
    </source>
</evidence>
<reference evidence="2 3" key="1">
    <citation type="submission" date="2020-04" db="EMBL/GenBank/DDBJ databases">
        <title>Genome sequencing of novel species.</title>
        <authorList>
            <person name="Heo J."/>
            <person name="Kim S.-J."/>
            <person name="Kim J.-S."/>
            <person name="Hong S.-B."/>
            <person name="Kwon S.-W."/>
        </authorList>
    </citation>
    <scope>NUCLEOTIDE SEQUENCE [LARGE SCALE GENOMIC DNA]</scope>
    <source>
        <strain evidence="2 3">MFER-1</strain>
    </source>
</reference>
<keyword evidence="3" id="KW-1185">Reference proteome</keyword>
<dbReference type="InterPro" id="IPR011335">
    <property type="entry name" value="Restrct_endonuc-II-like"/>
</dbReference>
<keyword evidence="2" id="KW-0255">Endonuclease</keyword>
<sequence>MDKNKKRKERIGEQPVTYEVYSAMPDDGERYEIFDGALEMMSPGPSVIHQSVSRDLLYILMQSCNSDYAMFVAPLDVILSRTNVVQPDLILVHRSRMEIVTDKAIEGAPDIVVEVLSPGSRKRDKVKKLNIYAKHAVPEYWIIDTNARTLEQYVLGGEHYTLSNLFEGDDQMASDRLPCAEFAISDLFKDASIQKLYPLS</sequence>
<dbReference type="InterPro" id="IPR012296">
    <property type="entry name" value="Nuclease_put_TT1808"/>
</dbReference>
<evidence type="ECO:0000259" key="1">
    <source>
        <dbReference type="Pfam" id="PF05685"/>
    </source>
</evidence>
<dbReference type="Proteomes" id="UP000502248">
    <property type="component" value="Chromosome"/>
</dbReference>
<evidence type="ECO:0000313" key="2">
    <source>
        <dbReference type="EMBL" id="QJD86831.1"/>
    </source>
</evidence>
<dbReference type="KEGG" id="cheb:HH215_29095"/>
<dbReference type="RefSeq" id="WP_169283077.1">
    <property type="nucleotide sequence ID" value="NZ_CP051680.1"/>
</dbReference>
<gene>
    <name evidence="2" type="ORF">HH215_29095</name>
</gene>
<proteinExistence type="predicted"/>
<dbReference type="InterPro" id="IPR008538">
    <property type="entry name" value="Uma2"/>
</dbReference>
<dbReference type="GO" id="GO:0004519">
    <property type="term" value="F:endonuclease activity"/>
    <property type="evidence" value="ECO:0007669"/>
    <property type="project" value="UniProtKB-KW"/>
</dbReference>
<dbReference type="PANTHER" id="PTHR34107">
    <property type="entry name" value="SLL0198 PROTEIN-RELATED"/>
    <property type="match status" value="1"/>
</dbReference>
<organism evidence="2 3">
    <name type="scientific">Cohnella herbarum</name>
    <dbReference type="NCBI Taxonomy" id="2728023"/>
    <lineage>
        <taxon>Bacteria</taxon>
        <taxon>Bacillati</taxon>
        <taxon>Bacillota</taxon>
        <taxon>Bacilli</taxon>
        <taxon>Bacillales</taxon>
        <taxon>Paenibacillaceae</taxon>
        <taxon>Cohnella</taxon>
    </lineage>
</organism>
<dbReference type="EMBL" id="CP051680">
    <property type="protein sequence ID" value="QJD86831.1"/>
    <property type="molecule type" value="Genomic_DNA"/>
</dbReference>
<dbReference type="CDD" id="cd06260">
    <property type="entry name" value="DUF820-like"/>
    <property type="match status" value="1"/>
</dbReference>
<accession>A0A7Z2VNY6</accession>